<gene>
    <name evidence="8" type="ORF">J2W36_000069</name>
</gene>
<evidence type="ECO:0000313" key="8">
    <source>
        <dbReference type="EMBL" id="MDP9897836.1"/>
    </source>
</evidence>
<feature type="signal peptide" evidence="7">
    <location>
        <begin position="1"/>
        <end position="19"/>
    </location>
</feature>
<evidence type="ECO:0000256" key="3">
    <source>
        <dbReference type="ARBA" id="ARBA00022729"/>
    </source>
</evidence>
<keyword evidence="3 7" id="KW-0732">Signal</keyword>
<protein>
    <submittedName>
        <fullName evidence="8">Small secreted protein</fullName>
    </submittedName>
</protein>
<dbReference type="Proteomes" id="UP001226867">
    <property type="component" value="Unassembled WGS sequence"/>
</dbReference>
<organism evidence="8 9">
    <name type="scientific">Variovorax ginsengisoli</name>
    <dbReference type="NCBI Taxonomy" id="363844"/>
    <lineage>
        <taxon>Bacteria</taxon>
        <taxon>Pseudomonadati</taxon>
        <taxon>Pseudomonadota</taxon>
        <taxon>Betaproteobacteria</taxon>
        <taxon>Burkholderiales</taxon>
        <taxon>Comamonadaceae</taxon>
        <taxon>Variovorax</taxon>
    </lineage>
</organism>
<evidence type="ECO:0000256" key="4">
    <source>
        <dbReference type="ARBA" id="ARBA00023136"/>
    </source>
</evidence>
<keyword evidence="6" id="KW-0449">Lipoprotein</keyword>
<keyword evidence="4" id="KW-0472">Membrane</keyword>
<name>A0ABT9S0G0_9BURK</name>
<evidence type="ECO:0000256" key="2">
    <source>
        <dbReference type="ARBA" id="ARBA00022475"/>
    </source>
</evidence>
<proteinExistence type="inferred from homology"/>
<evidence type="ECO:0000256" key="6">
    <source>
        <dbReference type="ARBA" id="ARBA00023288"/>
    </source>
</evidence>
<dbReference type="RefSeq" id="WP_307687662.1">
    <property type="nucleotide sequence ID" value="NZ_JAUSRO010000001.1"/>
</dbReference>
<dbReference type="Pfam" id="PF08085">
    <property type="entry name" value="Entericidin"/>
    <property type="match status" value="1"/>
</dbReference>
<evidence type="ECO:0000256" key="1">
    <source>
        <dbReference type="ARBA" id="ARBA00010296"/>
    </source>
</evidence>
<comment type="similarity">
    <text evidence="1">Belongs to the EcnA/EcnB lipoprotein family.</text>
</comment>
<evidence type="ECO:0000256" key="7">
    <source>
        <dbReference type="SAM" id="SignalP"/>
    </source>
</evidence>
<sequence length="46" mass="4636">MKKLAALIAVTFVFGASLAGCNTVAGAGQDIQKGGSKLENAAEKKK</sequence>
<keyword evidence="2" id="KW-1003">Cell membrane</keyword>
<dbReference type="EMBL" id="JAUSRO010000001">
    <property type="protein sequence ID" value="MDP9897836.1"/>
    <property type="molecule type" value="Genomic_DNA"/>
</dbReference>
<feature type="chain" id="PRO_5046313764" evidence="7">
    <location>
        <begin position="20"/>
        <end position="46"/>
    </location>
</feature>
<evidence type="ECO:0000313" key="9">
    <source>
        <dbReference type="Proteomes" id="UP001226867"/>
    </source>
</evidence>
<evidence type="ECO:0000256" key="5">
    <source>
        <dbReference type="ARBA" id="ARBA00023139"/>
    </source>
</evidence>
<reference evidence="8 9" key="1">
    <citation type="submission" date="2023-07" db="EMBL/GenBank/DDBJ databases">
        <title>Sorghum-associated microbial communities from plants grown in Nebraska, USA.</title>
        <authorList>
            <person name="Schachtman D."/>
        </authorList>
    </citation>
    <scope>NUCLEOTIDE SEQUENCE [LARGE SCALE GENOMIC DNA]</scope>
    <source>
        <strain evidence="8 9">DS1607</strain>
    </source>
</reference>
<dbReference type="InterPro" id="IPR012556">
    <property type="entry name" value="Entericidin"/>
</dbReference>
<keyword evidence="5" id="KW-0564">Palmitate</keyword>
<accession>A0ABT9S0G0</accession>
<comment type="caution">
    <text evidence="8">The sequence shown here is derived from an EMBL/GenBank/DDBJ whole genome shotgun (WGS) entry which is preliminary data.</text>
</comment>
<keyword evidence="9" id="KW-1185">Reference proteome</keyword>
<dbReference type="PROSITE" id="PS51257">
    <property type="entry name" value="PROKAR_LIPOPROTEIN"/>
    <property type="match status" value="1"/>
</dbReference>